<dbReference type="GO" id="GO:0016705">
    <property type="term" value="F:oxidoreductase activity, acting on paired donors, with incorporation or reduction of molecular oxygen"/>
    <property type="evidence" value="ECO:0007669"/>
    <property type="project" value="InterPro"/>
</dbReference>
<accession>A0A6P6TQL2</accession>
<evidence type="ECO:0000313" key="14">
    <source>
        <dbReference type="Proteomes" id="UP001652660"/>
    </source>
</evidence>
<evidence type="ECO:0000256" key="8">
    <source>
        <dbReference type="ARBA" id="ARBA00023004"/>
    </source>
</evidence>
<dbReference type="GeneID" id="113703563"/>
<dbReference type="PANTHER" id="PTHR47950">
    <property type="entry name" value="CYTOCHROME P450, FAMILY 76, SUBFAMILY C, POLYPEPTIDE 5-RELATED"/>
    <property type="match status" value="1"/>
</dbReference>
<feature type="binding site" description="axial binding residue" evidence="11">
    <location>
        <position position="443"/>
    </location>
    <ligand>
        <name>heme</name>
        <dbReference type="ChEBI" id="CHEBI:30413"/>
    </ligand>
    <ligandPart>
        <name>Fe</name>
        <dbReference type="ChEBI" id="CHEBI:18248"/>
    </ligandPart>
</feature>
<evidence type="ECO:0000256" key="2">
    <source>
        <dbReference type="ARBA" id="ARBA00010617"/>
    </source>
</evidence>
<comment type="subcellular location">
    <subcellularLocation>
        <location evidence="1">Membrane</location>
    </subcellularLocation>
</comment>
<keyword evidence="10 13" id="KW-0472">Membrane</keyword>
<dbReference type="InterPro" id="IPR001128">
    <property type="entry name" value="Cyt_P450"/>
</dbReference>
<dbReference type="GO" id="GO:0004497">
    <property type="term" value="F:monooxygenase activity"/>
    <property type="evidence" value="ECO:0007669"/>
    <property type="project" value="UniProtKB-KW"/>
</dbReference>
<dbReference type="PROSITE" id="PS00086">
    <property type="entry name" value="CYTOCHROME_P450"/>
    <property type="match status" value="1"/>
</dbReference>
<sequence length="500" mass="56967">MLMDTIVSYLVLYFVIWACFYLLTSNLRSRKSATRLPPGPYSFPIIGNLHQVGQNPHQSYAKLSKTYGPLMSLKLGSKATVVVSSANVAREVLQKYDQMFSGRSVTGAAHTLDHHMVSMVWLPVSSQWRNLRKMCKENIFATQRLDTSQGLRQEKLQELRHYLHRSSVSRKAVNVGDAAFTTSLNLISRTLFSKDFADYDSDSSQELQEIVWRVMKNVGAFTLSDYFPVLRVIDPQGIMRDAKFYFQKLFDIFDDIINERLQVRGTSEAKKNDLLEALLDHSIKNEFEFGRNDLKHLLLDLFVAGADTTSTTVEWAMAELLRSPDKFAKARAELKEIIGQEEVVQESHISRLPYLQAVIKETFRLHPAAPLLVPHKANEDVEINGYIVPKNTQVLINAWASGRDPTTWSDPEIFEPERFLDRDIDARGQHFELIPFGAGRRICPGLPLAYRMVHLMLAAFIHNIDWKLEEGMKPEDLDMDEKFGLSVPKALPLEAIPVKL</sequence>
<dbReference type="RefSeq" id="XP_027080763.1">
    <property type="nucleotide sequence ID" value="XM_027224962.2"/>
</dbReference>
<dbReference type="OrthoDB" id="2789670at2759"/>
<keyword evidence="7 12" id="KW-0560">Oxidoreductase</keyword>
<dbReference type="AlphaFoldDB" id="A0A6P6TQL2"/>
<comment type="cofactor">
    <cofactor evidence="11">
        <name>heme</name>
        <dbReference type="ChEBI" id="CHEBI:30413"/>
    </cofactor>
</comment>
<keyword evidence="9 12" id="KW-0503">Monooxygenase</keyword>
<dbReference type="GO" id="GO:0005506">
    <property type="term" value="F:iron ion binding"/>
    <property type="evidence" value="ECO:0007669"/>
    <property type="project" value="InterPro"/>
</dbReference>
<feature type="transmembrane region" description="Helical" evidence="13">
    <location>
        <begin position="6"/>
        <end position="23"/>
    </location>
</feature>
<keyword evidence="6 13" id="KW-1133">Transmembrane helix</keyword>
<evidence type="ECO:0000256" key="6">
    <source>
        <dbReference type="ARBA" id="ARBA00022989"/>
    </source>
</evidence>
<dbReference type="InterPro" id="IPR017972">
    <property type="entry name" value="Cyt_P450_CS"/>
</dbReference>
<reference evidence="14" key="1">
    <citation type="journal article" date="2025" name="Foods">
        <title>Unveiling the Microbial Signatures of Arabica Coffee Cherries: Insights into Ripeness Specific Diversity, Functional Traits, and Implications for Quality and Safety.</title>
        <authorList>
            <consortium name="RefSeq"/>
            <person name="Tenea G.N."/>
            <person name="Cifuentes V."/>
            <person name="Reyes P."/>
            <person name="Cevallos-Vallejos M."/>
        </authorList>
    </citation>
    <scope>NUCLEOTIDE SEQUENCE [LARGE SCALE GENOMIC DNA]</scope>
</reference>
<evidence type="ECO:0000256" key="10">
    <source>
        <dbReference type="ARBA" id="ARBA00023136"/>
    </source>
</evidence>
<evidence type="ECO:0000313" key="15">
    <source>
        <dbReference type="RefSeq" id="XP_027080763.1"/>
    </source>
</evidence>
<keyword evidence="8 11" id="KW-0408">Iron</keyword>
<evidence type="ECO:0000256" key="5">
    <source>
        <dbReference type="ARBA" id="ARBA00022723"/>
    </source>
</evidence>
<dbReference type="PRINTS" id="PR00385">
    <property type="entry name" value="P450"/>
</dbReference>
<dbReference type="SUPFAM" id="SSF48264">
    <property type="entry name" value="Cytochrome P450"/>
    <property type="match status" value="1"/>
</dbReference>
<evidence type="ECO:0000256" key="4">
    <source>
        <dbReference type="ARBA" id="ARBA00022692"/>
    </source>
</evidence>
<evidence type="ECO:0000256" key="12">
    <source>
        <dbReference type="RuleBase" id="RU000461"/>
    </source>
</evidence>
<dbReference type="FunFam" id="1.10.630.10:FF:000007">
    <property type="entry name" value="Cytochrome P450 76C4"/>
    <property type="match status" value="1"/>
</dbReference>
<evidence type="ECO:0000256" key="7">
    <source>
        <dbReference type="ARBA" id="ARBA00023002"/>
    </source>
</evidence>
<dbReference type="InterPro" id="IPR036396">
    <property type="entry name" value="Cyt_P450_sf"/>
</dbReference>
<keyword evidence="5 11" id="KW-0479">Metal-binding</keyword>
<comment type="similarity">
    <text evidence="2 12">Belongs to the cytochrome P450 family.</text>
</comment>
<protein>
    <submittedName>
        <fullName evidence="15">Cytochrome P450 76T24-like</fullName>
    </submittedName>
</protein>
<proteinExistence type="inferred from homology"/>
<dbReference type="PANTHER" id="PTHR47950:SF4">
    <property type="entry name" value="GERANIOL 8-HYDROXYLASE-LIKE"/>
    <property type="match status" value="1"/>
</dbReference>
<dbReference type="CDD" id="cd11073">
    <property type="entry name" value="CYP76-like"/>
    <property type="match status" value="1"/>
</dbReference>
<gene>
    <name evidence="15" type="primary">LOC113703563</name>
</gene>
<evidence type="ECO:0000256" key="3">
    <source>
        <dbReference type="ARBA" id="ARBA00022617"/>
    </source>
</evidence>
<keyword evidence="14" id="KW-1185">Reference proteome</keyword>
<keyword evidence="4 13" id="KW-0812">Transmembrane</keyword>
<evidence type="ECO:0000256" key="13">
    <source>
        <dbReference type="SAM" id="Phobius"/>
    </source>
</evidence>
<reference evidence="15" key="2">
    <citation type="submission" date="2025-08" db="UniProtKB">
        <authorList>
            <consortium name="RefSeq"/>
        </authorList>
    </citation>
    <scope>IDENTIFICATION</scope>
    <source>
        <tissue evidence="15">Leaves</tissue>
    </source>
</reference>
<dbReference type="Gene3D" id="1.10.630.10">
    <property type="entry name" value="Cytochrome P450"/>
    <property type="match status" value="1"/>
</dbReference>
<dbReference type="GO" id="GO:0020037">
    <property type="term" value="F:heme binding"/>
    <property type="evidence" value="ECO:0007669"/>
    <property type="project" value="InterPro"/>
</dbReference>
<name>A0A6P6TQL2_COFAR</name>
<dbReference type="GO" id="GO:0016020">
    <property type="term" value="C:membrane"/>
    <property type="evidence" value="ECO:0007669"/>
    <property type="project" value="UniProtKB-SubCell"/>
</dbReference>
<organism evidence="14 15">
    <name type="scientific">Coffea arabica</name>
    <name type="common">Arabian coffee</name>
    <dbReference type="NCBI Taxonomy" id="13443"/>
    <lineage>
        <taxon>Eukaryota</taxon>
        <taxon>Viridiplantae</taxon>
        <taxon>Streptophyta</taxon>
        <taxon>Embryophyta</taxon>
        <taxon>Tracheophyta</taxon>
        <taxon>Spermatophyta</taxon>
        <taxon>Magnoliopsida</taxon>
        <taxon>eudicotyledons</taxon>
        <taxon>Gunneridae</taxon>
        <taxon>Pentapetalae</taxon>
        <taxon>asterids</taxon>
        <taxon>lamiids</taxon>
        <taxon>Gentianales</taxon>
        <taxon>Rubiaceae</taxon>
        <taxon>Ixoroideae</taxon>
        <taxon>Gardenieae complex</taxon>
        <taxon>Bertiereae - Coffeeae clade</taxon>
        <taxon>Coffeeae</taxon>
        <taxon>Coffea</taxon>
    </lineage>
</organism>
<evidence type="ECO:0000256" key="9">
    <source>
        <dbReference type="ARBA" id="ARBA00023033"/>
    </source>
</evidence>
<dbReference type="Proteomes" id="UP001652660">
    <property type="component" value="Chromosome 8e"/>
</dbReference>
<dbReference type="Pfam" id="PF00067">
    <property type="entry name" value="p450"/>
    <property type="match status" value="1"/>
</dbReference>
<evidence type="ECO:0000256" key="1">
    <source>
        <dbReference type="ARBA" id="ARBA00004370"/>
    </source>
</evidence>
<evidence type="ECO:0000256" key="11">
    <source>
        <dbReference type="PIRSR" id="PIRSR602401-1"/>
    </source>
</evidence>
<dbReference type="PRINTS" id="PR00463">
    <property type="entry name" value="EP450I"/>
</dbReference>
<keyword evidence="3 11" id="KW-0349">Heme</keyword>
<dbReference type="InterPro" id="IPR002401">
    <property type="entry name" value="Cyt_P450_E_grp-I"/>
</dbReference>